<dbReference type="InterPro" id="IPR007111">
    <property type="entry name" value="NACHT_NTPase"/>
</dbReference>
<dbReference type="InterPro" id="IPR056884">
    <property type="entry name" value="NPHP3-like_N"/>
</dbReference>
<dbReference type="EMBL" id="JARKIF010000030">
    <property type="protein sequence ID" value="KAJ7612763.1"/>
    <property type="molecule type" value="Genomic_DNA"/>
</dbReference>
<dbReference type="Pfam" id="PF24883">
    <property type="entry name" value="NPHP3_N"/>
    <property type="match status" value="1"/>
</dbReference>
<sequence>MTVSADALGDWSSEFAKAKEMFLTATVLQIKVGQDNDRRMDFIKQQLANHVATRHKFTDQSKSLCATGTRVEIQKEIGRWLSPQTSSSEHIFWITGIAGSGKSTLSATIVDNLGKKKTPVAAQFFISRNIGETINPNHVVPTIAKQLAEFSPAAARIIHDTLKNHFPSSLEDQVKELLLAPIREICKSHDRVVILIDALDELQDAAKSVEGILSIIAPKGCDLPDYIRFIITSRPEHWAVISKSKTLELSVFKQDALMTDSSKEEVHNFIVARMKEIAVKEDWDDWPTLDQLDKLSRKADGLFHYATTALQWIEQQIQAIGTPYREKVFDEFAQSGIGQLEDLYKLILGAFDDPKQNTDTRKEQQLGFQHVVGTILVLEKPLTIHQIIALLGDISRDDFDVIKFLRRFRSVLIPGTTASFEEATPQIHKSFRDYIMGVHATAEFRILTGHAHMVTARSCMEVIVKAGIKPDPEEQDAVEQYSVKHWYQHLRKAVEEGATLEDKGMQKVFGQMAEDRVVNVWKGNFWQVFIDVAATGWGLLKEGTKEDKIKGLSDIVRKAKWVRAFPLWCVLFLCRRSLSWSLSLTFSSLAVRAFPLLPVLPSLPVPCLLAFRDLIAESGTMAFLKRGINSHPPLLNYLTQCPATLLPNIDDIGHRS</sequence>
<dbReference type="Gene3D" id="3.40.50.300">
    <property type="entry name" value="P-loop containing nucleotide triphosphate hydrolases"/>
    <property type="match status" value="1"/>
</dbReference>
<name>A0AAD7FAU4_9AGAR</name>
<accession>A0AAD7FAU4</accession>
<keyword evidence="4" id="KW-1185">Reference proteome</keyword>
<dbReference type="Proteomes" id="UP001221142">
    <property type="component" value="Unassembled WGS sequence"/>
</dbReference>
<dbReference type="InterPro" id="IPR027417">
    <property type="entry name" value="P-loop_NTPase"/>
</dbReference>
<feature type="domain" description="NACHT" evidence="2">
    <location>
        <begin position="90"/>
        <end position="235"/>
    </location>
</feature>
<dbReference type="PANTHER" id="PTHR10039:SF14">
    <property type="entry name" value="NACHT DOMAIN-CONTAINING PROTEIN"/>
    <property type="match status" value="1"/>
</dbReference>
<evidence type="ECO:0000313" key="3">
    <source>
        <dbReference type="EMBL" id="KAJ7612763.1"/>
    </source>
</evidence>
<dbReference type="PANTHER" id="PTHR10039">
    <property type="entry name" value="AMELOGENIN"/>
    <property type="match status" value="1"/>
</dbReference>
<gene>
    <name evidence="3" type="ORF">FB45DRAFT_939719</name>
</gene>
<proteinExistence type="predicted"/>
<protein>
    <recommendedName>
        <fullName evidence="2">NACHT domain-containing protein</fullName>
    </recommendedName>
</protein>
<dbReference type="AlphaFoldDB" id="A0AAD7FAU4"/>
<evidence type="ECO:0000256" key="1">
    <source>
        <dbReference type="ARBA" id="ARBA00022737"/>
    </source>
</evidence>
<reference evidence="3" key="1">
    <citation type="submission" date="2023-03" db="EMBL/GenBank/DDBJ databases">
        <title>Massive genome expansion in bonnet fungi (Mycena s.s.) driven by repeated elements and novel gene families across ecological guilds.</title>
        <authorList>
            <consortium name="Lawrence Berkeley National Laboratory"/>
            <person name="Harder C.B."/>
            <person name="Miyauchi S."/>
            <person name="Viragh M."/>
            <person name="Kuo A."/>
            <person name="Thoen E."/>
            <person name="Andreopoulos B."/>
            <person name="Lu D."/>
            <person name="Skrede I."/>
            <person name="Drula E."/>
            <person name="Henrissat B."/>
            <person name="Morin E."/>
            <person name="Kohler A."/>
            <person name="Barry K."/>
            <person name="LaButti K."/>
            <person name="Morin E."/>
            <person name="Salamov A."/>
            <person name="Lipzen A."/>
            <person name="Mereny Z."/>
            <person name="Hegedus B."/>
            <person name="Baldrian P."/>
            <person name="Stursova M."/>
            <person name="Weitz H."/>
            <person name="Taylor A."/>
            <person name="Grigoriev I.V."/>
            <person name="Nagy L.G."/>
            <person name="Martin F."/>
            <person name="Kauserud H."/>
        </authorList>
    </citation>
    <scope>NUCLEOTIDE SEQUENCE</scope>
    <source>
        <strain evidence="3">9284</strain>
    </source>
</reference>
<keyword evidence="1" id="KW-0677">Repeat</keyword>
<organism evidence="3 4">
    <name type="scientific">Roridomyces roridus</name>
    <dbReference type="NCBI Taxonomy" id="1738132"/>
    <lineage>
        <taxon>Eukaryota</taxon>
        <taxon>Fungi</taxon>
        <taxon>Dikarya</taxon>
        <taxon>Basidiomycota</taxon>
        <taxon>Agaricomycotina</taxon>
        <taxon>Agaricomycetes</taxon>
        <taxon>Agaricomycetidae</taxon>
        <taxon>Agaricales</taxon>
        <taxon>Marasmiineae</taxon>
        <taxon>Mycenaceae</taxon>
        <taxon>Roridomyces</taxon>
    </lineage>
</organism>
<comment type="caution">
    <text evidence="3">The sequence shown here is derived from an EMBL/GenBank/DDBJ whole genome shotgun (WGS) entry which is preliminary data.</text>
</comment>
<dbReference type="SUPFAM" id="SSF52540">
    <property type="entry name" value="P-loop containing nucleoside triphosphate hydrolases"/>
    <property type="match status" value="1"/>
</dbReference>
<evidence type="ECO:0000259" key="2">
    <source>
        <dbReference type="PROSITE" id="PS50837"/>
    </source>
</evidence>
<dbReference type="PROSITE" id="PS50837">
    <property type="entry name" value="NACHT"/>
    <property type="match status" value="1"/>
</dbReference>
<evidence type="ECO:0000313" key="4">
    <source>
        <dbReference type="Proteomes" id="UP001221142"/>
    </source>
</evidence>